<keyword evidence="10" id="KW-1185">Reference proteome</keyword>
<dbReference type="Gene3D" id="2.40.170.20">
    <property type="entry name" value="TonB-dependent receptor, beta-barrel domain"/>
    <property type="match status" value="1"/>
</dbReference>
<comment type="caution">
    <text evidence="9">The sequence shown here is derived from an EMBL/GenBank/DDBJ whole genome shotgun (WGS) entry which is preliminary data.</text>
</comment>
<keyword evidence="2 7" id="KW-0813">Transport</keyword>
<dbReference type="EMBL" id="LVXG01000034">
    <property type="protein sequence ID" value="OQP44752.1"/>
    <property type="molecule type" value="Genomic_DNA"/>
</dbReference>
<dbReference type="InterPro" id="IPR036942">
    <property type="entry name" value="Beta-barrel_TonB_sf"/>
</dbReference>
<dbReference type="AlphaFoldDB" id="A0A1V9EFA8"/>
<evidence type="ECO:0000259" key="8">
    <source>
        <dbReference type="Pfam" id="PF07715"/>
    </source>
</evidence>
<keyword evidence="5 7" id="KW-0472">Membrane</keyword>
<dbReference type="SUPFAM" id="SSF49464">
    <property type="entry name" value="Carboxypeptidase regulatory domain-like"/>
    <property type="match status" value="1"/>
</dbReference>
<keyword evidence="6 7" id="KW-0998">Cell outer membrane</keyword>
<evidence type="ECO:0000256" key="1">
    <source>
        <dbReference type="ARBA" id="ARBA00004571"/>
    </source>
</evidence>
<dbReference type="InterPro" id="IPR023997">
    <property type="entry name" value="TonB-dep_OMP_SusC/RagA_CS"/>
</dbReference>
<gene>
    <name evidence="9" type="ORF">A4H97_10345</name>
</gene>
<dbReference type="InterPro" id="IPR008969">
    <property type="entry name" value="CarboxyPept-like_regulatory"/>
</dbReference>
<dbReference type="Pfam" id="PF07715">
    <property type="entry name" value="Plug"/>
    <property type="match status" value="1"/>
</dbReference>
<evidence type="ECO:0000256" key="6">
    <source>
        <dbReference type="ARBA" id="ARBA00023237"/>
    </source>
</evidence>
<keyword evidence="3 7" id="KW-1134">Transmembrane beta strand</keyword>
<comment type="similarity">
    <text evidence="7">Belongs to the TonB-dependent receptor family.</text>
</comment>
<protein>
    <submittedName>
        <fullName evidence="9">SusC/RagA family TonB-linked outer membrane protein</fullName>
    </submittedName>
</protein>
<name>A0A1V9EFA8_9BACT</name>
<evidence type="ECO:0000313" key="9">
    <source>
        <dbReference type="EMBL" id="OQP44752.1"/>
    </source>
</evidence>
<evidence type="ECO:0000256" key="3">
    <source>
        <dbReference type="ARBA" id="ARBA00022452"/>
    </source>
</evidence>
<dbReference type="PROSITE" id="PS52016">
    <property type="entry name" value="TONB_DEPENDENT_REC_3"/>
    <property type="match status" value="1"/>
</dbReference>
<evidence type="ECO:0000256" key="7">
    <source>
        <dbReference type="PROSITE-ProRule" id="PRU01360"/>
    </source>
</evidence>
<evidence type="ECO:0000256" key="4">
    <source>
        <dbReference type="ARBA" id="ARBA00022692"/>
    </source>
</evidence>
<dbReference type="STRING" id="354355.SAMN05660816_03470"/>
<dbReference type="NCBIfam" id="TIGR04057">
    <property type="entry name" value="SusC_RagA_signa"/>
    <property type="match status" value="1"/>
</dbReference>
<evidence type="ECO:0000256" key="2">
    <source>
        <dbReference type="ARBA" id="ARBA00022448"/>
    </source>
</evidence>
<proteinExistence type="inferred from homology"/>
<feature type="domain" description="TonB-dependent receptor plug" evidence="8">
    <location>
        <begin position="211"/>
        <end position="344"/>
    </location>
</feature>
<dbReference type="Gene3D" id="2.170.130.10">
    <property type="entry name" value="TonB-dependent receptor, plug domain"/>
    <property type="match status" value="1"/>
</dbReference>
<dbReference type="InterPro" id="IPR039426">
    <property type="entry name" value="TonB-dep_rcpt-like"/>
</dbReference>
<evidence type="ECO:0000256" key="5">
    <source>
        <dbReference type="ARBA" id="ARBA00023136"/>
    </source>
</evidence>
<organism evidence="9 10">
    <name type="scientific">Niastella yeongjuensis</name>
    <dbReference type="NCBI Taxonomy" id="354355"/>
    <lineage>
        <taxon>Bacteria</taxon>
        <taxon>Pseudomonadati</taxon>
        <taxon>Bacteroidota</taxon>
        <taxon>Chitinophagia</taxon>
        <taxon>Chitinophagales</taxon>
        <taxon>Chitinophagaceae</taxon>
        <taxon>Niastella</taxon>
    </lineage>
</organism>
<dbReference type="NCBIfam" id="TIGR04056">
    <property type="entry name" value="OMP_RagA_SusC"/>
    <property type="match status" value="1"/>
</dbReference>
<dbReference type="InterPro" id="IPR037066">
    <property type="entry name" value="Plug_dom_sf"/>
</dbReference>
<dbReference type="RefSeq" id="WP_242673199.1">
    <property type="nucleotide sequence ID" value="NZ_FOCZ01000006.1"/>
</dbReference>
<comment type="subcellular location">
    <subcellularLocation>
        <location evidence="1 7">Cell outer membrane</location>
        <topology evidence="1 7">Multi-pass membrane protein</topology>
    </subcellularLocation>
</comment>
<reference evidence="10" key="1">
    <citation type="submission" date="2016-04" db="EMBL/GenBank/DDBJ databases">
        <authorList>
            <person name="Chen L."/>
            <person name="Zhuang W."/>
            <person name="Wang G."/>
        </authorList>
    </citation>
    <scope>NUCLEOTIDE SEQUENCE [LARGE SCALE GENOMIC DNA]</scope>
    <source>
        <strain evidence="10">17621</strain>
    </source>
</reference>
<sequence>MDYAKLRKTFTALAVILMTGLIHLHAQTAQMHYRHAAGNLAAIAEEFGRVFKVKLAYATDELTAVKVPGASYEAGSVGELLNKVLEPGGFVATASGNSWVIKKSDAPPKAPTMVLKGMITEGGIPLPGATVIIKQDGQKNVIAIADDMGRFSKTLSVISDGSVEITAVGYLPLRKKFAAEAQQTLNIVLQKDDQQMQNVVVTALGIKKSERSLGYALTKVDSTQLTQATSLNWTDALSGKVAGLNLIRSGAGPAASSKIILRGENNLTGDNEALIVVDGVVINNSSGKRYSNSSDAVYQTNADNLPADYGSTLNDLNPQDIESVSVLKGPAAAALYGQRAANGAVIITTKSATQKKKGHFSVRYTSNGNIEELNRKLDRQYEYGLGLDGQTDYSFSKSTNSSSSSAYGPKFDGQLFYQYDPVTQIQGKTPTPWRAYDNIDDFWDRGRDLKNNVSIDGRLGSTGMRINLGTENDHWIVPNTGFVRKNIGLSTNTDITKKLKLSTKINYGFRNSDNLPAAGYGNQSLMYWYIFWQPNADYNWLRNYWMGAPGSAYSSDSMYRRIRYPFSSYPENPFAIVNEFLNKTRRNNVTGNVTLNYQVTKDLSVMLRGSLDWMNDKREQDRPFDAGSRLPRGSIRRQNIYSQEKSYDVMAKYVRDLNPDIKLGVTLGGSQLKNKYDKFDVRNDGLHLPGIYTMENSEYGLTYFPDTSRYAINSMYGIINLSYKNYLFAEITGRQDWNSVLATKDRTDNVGFFYPSINTGFVLSEVAKLPAVINYAKIRASFAQVGSGGTTPYRTAYTYHVAVNGGIYPDSALASPTILPNPNLKPLLTSTFELGTEVQFFNGRISLDVTGYLGKTSNQILTRTVDASSGYPYTIINAGTVRNGGLEVSVNAKPIATANGFNWGVYSTFSFNKNKILSMPDSSVLLRAGNIANGQIVAAVGGSMGDLYGLGYQRSPDGQVVYDAASGVPLITPNIIKLGNTIPKFKFSLGNNFRYKNFSLNVLFDAQKGAKAYSLTHYKMAEQGKLKSTIPGRYNGIIGNGVVQNPDGSYRKNDVVAYDIDQYYQHSMGSFNAEGSTFSTDFIKFREASLTYSLRQPFLKKLGLSAASIGVYGRDLFIWTPWPIFDPEFGTIQGSDIVTGFETAQFPSTRTMGFLLSIGF</sequence>
<accession>A0A1V9EFA8</accession>
<dbReference type="GO" id="GO:0009279">
    <property type="term" value="C:cell outer membrane"/>
    <property type="evidence" value="ECO:0007669"/>
    <property type="project" value="UniProtKB-SubCell"/>
</dbReference>
<dbReference type="InterPro" id="IPR023996">
    <property type="entry name" value="TonB-dep_OMP_SusC/RagA"/>
</dbReference>
<dbReference type="InterPro" id="IPR012910">
    <property type="entry name" value="Plug_dom"/>
</dbReference>
<dbReference type="SUPFAM" id="SSF56935">
    <property type="entry name" value="Porins"/>
    <property type="match status" value="1"/>
</dbReference>
<dbReference type="Proteomes" id="UP000192610">
    <property type="component" value="Unassembled WGS sequence"/>
</dbReference>
<evidence type="ECO:0000313" key="10">
    <source>
        <dbReference type="Proteomes" id="UP000192610"/>
    </source>
</evidence>
<keyword evidence="4 7" id="KW-0812">Transmembrane</keyword>